<dbReference type="RefSeq" id="XP_007510736.1">
    <property type="nucleotide sequence ID" value="XM_007510674.1"/>
</dbReference>
<dbReference type="InterPro" id="IPR050180">
    <property type="entry name" value="RNR_Ribonuclease"/>
</dbReference>
<proteinExistence type="predicted"/>
<gene>
    <name evidence="2" type="ordered locus">Bathy10g00250</name>
</gene>
<reference evidence="2 3" key="1">
    <citation type="submission" date="2011-10" db="EMBL/GenBank/DDBJ databases">
        <authorList>
            <person name="Genoscope - CEA"/>
        </authorList>
    </citation>
    <scope>NUCLEOTIDE SEQUENCE [LARGE SCALE GENOMIC DNA]</scope>
    <source>
        <strain evidence="2 3">RCC 1105</strain>
    </source>
</reference>
<dbReference type="PANTHER" id="PTHR23355:SF42">
    <property type="entry name" value="RIBONUCLEASE II, CHLOROPLASTIC_MITOCHONDRIAL"/>
    <property type="match status" value="1"/>
</dbReference>
<sequence length="754" mass="84354">MVEPETGRSILYDRDGEIHVGVLEKRLGKSGWSILVADSSSASPTNNNISEKHIKFVMTKKRSLDDLRIIIERAKLLLTDGSLKLTWEICKEEEEEGNNKGATYTIEDLQEMLVPDVEDEEEAKTTLMLVLSESTNVYFKHQQQKSRKSSSSSASDIIYTTRSEDDANALQKKLDAELLAKKLEDEFVSEIQNAMLAKDDDRTTMKKAKSLEVFNDNNGTRHQRLESLQAYASGDECYTPGQKASAEDLLAKLNVQKTSQKAAEVLVKLGIWREHENLALRRNLIPVEFDENLVQLAQTIQCEPSDVDLDASSRVDLSRLEVFAVDNESTYEIDDGISIEKIEGDDEFVRVYIHVADPTRFIVFDSPLDIEARKRGTTLYLPTESIPMFPKSLSGGKLSLRVANDETTTRNDNEGVALTVQADISRLNGSIRSYDIYPSTISGVTRMTYEDVDAHLKDEGRAKNDLHLLNECAVARYHKRENEGAINILLPELDVFVSSADARGGDVSSEIFLKRRDNSASNILVSEMMILAGEIAGTFGVENSLALPFRGQGEPRLLDEETWDTIPDGVCAEMAMRSCMTASSQGITPRPHHSLGLSAYVQFTSPIRRYADLLAHYQIKSYLRSGRHSSEISNEKLELVLSEAGANASVGIKTQREISKYWVTEYFSRQMGSADNIYEATVVKSMRSDAFALALLEDTGFETPFKLLRENDFKLGTTVKIKVDSANPIEQQLFFSQVYEGTDDDDNDEQNDSQ</sequence>
<dbReference type="KEGG" id="bpg:Bathy10g00250"/>
<dbReference type="Proteomes" id="UP000198341">
    <property type="component" value="Chromosome 10"/>
</dbReference>
<keyword evidence="3" id="KW-1185">Reference proteome</keyword>
<dbReference type="GO" id="GO:0000932">
    <property type="term" value="C:P-body"/>
    <property type="evidence" value="ECO:0007669"/>
    <property type="project" value="TreeGrafter"/>
</dbReference>
<dbReference type="GO" id="GO:0000175">
    <property type="term" value="F:3'-5'-RNA exonuclease activity"/>
    <property type="evidence" value="ECO:0007669"/>
    <property type="project" value="TreeGrafter"/>
</dbReference>
<dbReference type="GO" id="GO:0006402">
    <property type="term" value="P:mRNA catabolic process"/>
    <property type="evidence" value="ECO:0007669"/>
    <property type="project" value="TreeGrafter"/>
</dbReference>
<accession>K8EJU2</accession>
<dbReference type="SMART" id="SM00955">
    <property type="entry name" value="RNB"/>
    <property type="match status" value="1"/>
</dbReference>
<organism evidence="2 3">
    <name type="scientific">Bathycoccus prasinos</name>
    <dbReference type="NCBI Taxonomy" id="41875"/>
    <lineage>
        <taxon>Eukaryota</taxon>
        <taxon>Viridiplantae</taxon>
        <taxon>Chlorophyta</taxon>
        <taxon>Mamiellophyceae</taxon>
        <taxon>Mamiellales</taxon>
        <taxon>Bathycoccaceae</taxon>
        <taxon>Bathycoccus</taxon>
    </lineage>
</organism>
<dbReference type="GeneID" id="19013102"/>
<dbReference type="OrthoDB" id="2285229at2759"/>
<evidence type="ECO:0000313" key="2">
    <source>
        <dbReference type="EMBL" id="CCO18269.1"/>
    </source>
</evidence>
<dbReference type="EMBL" id="FO082269">
    <property type="protein sequence ID" value="CCO18269.1"/>
    <property type="molecule type" value="Genomic_DNA"/>
</dbReference>
<dbReference type="InterPro" id="IPR012340">
    <property type="entry name" value="NA-bd_OB-fold"/>
</dbReference>
<dbReference type="SUPFAM" id="SSF50249">
    <property type="entry name" value="Nucleic acid-binding proteins"/>
    <property type="match status" value="1"/>
</dbReference>
<dbReference type="Pfam" id="PF23161">
    <property type="entry name" value="HTH_RNase_II"/>
    <property type="match status" value="1"/>
</dbReference>
<name>K8EJU2_9CHLO</name>
<dbReference type="GO" id="GO:0003723">
    <property type="term" value="F:RNA binding"/>
    <property type="evidence" value="ECO:0007669"/>
    <property type="project" value="InterPro"/>
</dbReference>
<evidence type="ECO:0000313" key="3">
    <source>
        <dbReference type="Proteomes" id="UP000198341"/>
    </source>
</evidence>
<dbReference type="STRING" id="41875.K8EJU2"/>
<dbReference type="eggNOG" id="KOG2102">
    <property type="taxonomic scope" value="Eukaryota"/>
</dbReference>
<dbReference type="InterPro" id="IPR056404">
    <property type="entry name" value="HTH_RNase_II"/>
</dbReference>
<dbReference type="Pfam" id="PF00773">
    <property type="entry name" value="RNB"/>
    <property type="match status" value="1"/>
</dbReference>
<evidence type="ECO:0000259" key="1">
    <source>
        <dbReference type="SMART" id="SM00955"/>
    </source>
</evidence>
<dbReference type="PANTHER" id="PTHR23355">
    <property type="entry name" value="RIBONUCLEASE"/>
    <property type="match status" value="1"/>
</dbReference>
<dbReference type="InterPro" id="IPR001900">
    <property type="entry name" value="RNase_II/R"/>
</dbReference>
<protein>
    <submittedName>
        <fullName evidence="2">Ribonuclease II</fullName>
    </submittedName>
</protein>
<feature type="domain" description="RNB" evidence="1">
    <location>
        <begin position="314"/>
        <end position="625"/>
    </location>
</feature>
<dbReference type="AlphaFoldDB" id="K8EJU2"/>